<feature type="binding site" evidence="6">
    <location>
        <begin position="287"/>
        <end position="290"/>
    </location>
    <ligand>
        <name>ATP</name>
        <dbReference type="ChEBI" id="CHEBI:30616"/>
    </ligand>
</feature>
<dbReference type="Proteomes" id="UP000045545">
    <property type="component" value="Unassembled WGS sequence"/>
</dbReference>
<evidence type="ECO:0000256" key="4">
    <source>
        <dbReference type="ARBA" id="ARBA00022960"/>
    </source>
</evidence>
<comment type="caution">
    <text evidence="6">Lacks conserved residue(s) required for the propagation of feature annotation.</text>
</comment>
<dbReference type="PRINTS" id="PR01652">
    <property type="entry name" value="SHAPEPROTEIN"/>
</dbReference>
<evidence type="ECO:0000313" key="8">
    <source>
        <dbReference type="Proteomes" id="UP000045545"/>
    </source>
</evidence>
<dbReference type="InterPro" id="IPR043129">
    <property type="entry name" value="ATPase_NBD"/>
</dbReference>
<dbReference type="NCBIfam" id="TIGR00904">
    <property type="entry name" value="mreB"/>
    <property type="match status" value="1"/>
</dbReference>
<comment type="similarity">
    <text evidence="5 6">Belongs to the FtsA/MreB family.</text>
</comment>
<dbReference type="NCBIfam" id="NF010539">
    <property type="entry name" value="PRK13927.1"/>
    <property type="match status" value="1"/>
</dbReference>
<dbReference type="Gene3D" id="3.30.420.40">
    <property type="match status" value="2"/>
</dbReference>
<dbReference type="EMBL" id="CGIH01000004">
    <property type="protein sequence ID" value="CFX03335.1"/>
    <property type="molecule type" value="Genomic_DNA"/>
</dbReference>
<dbReference type="PANTHER" id="PTHR42749:SF1">
    <property type="entry name" value="CELL SHAPE-DETERMINING PROTEIN MREB"/>
    <property type="match status" value="1"/>
</dbReference>
<dbReference type="GO" id="GO:0008360">
    <property type="term" value="P:regulation of cell shape"/>
    <property type="evidence" value="ECO:0007669"/>
    <property type="project" value="UniProtKB-UniRule"/>
</dbReference>
<name>A0A0E3W2J2_9FIRM</name>
<feature type="binding site" evidence="6">
    <location>
        <begin position="157"/>
        <end position="159"/>
    </location>
    <ligand>
        <name>ATP</name>
        <dbReference type="ChEBI" id="CHEBI:30616"/>
    </ligand>
</feature>
<evidence type="ECO:0000256" key="2">
    <source>
        <dbReference type="ARBA" id="ARBA00022741"/>
    </source>
</evidence>
<gene>
    <name evidence="6" type="primary">mreB</name>
    <name evidence="7" type="ORF">270</name>
</gene>
<evidence type="ECO:0000256" key="5">
    <source>
        <dbReference type="ARBA" id="ARBA00023458"/>
    </source>
</evidence>
<dbReference type="Pfam" id="PF06723">
    <property type="entry name" value="MreB_Mbl"/>
    <property type="match status" value="1"/>
</dbReference>
<feature type="binding site" evidence="6">
    <location>
        <begin position="205"/>
        <end position="208"/>
    </location>
    <ligand>
        <name>ATP</name>
        <dbReference type="ChEBI" id="CHEBI:30616"/>
    </ligand>
</feature>
<comment type="subcellular location">
    <subcellularLocation>
        <location evidence="6">Cytoplasm</location>
    </subcellularLocation>
    <text evidence="6">Membrane-associated.</text>
</comment>
<evidence type="ECO:0000313" key="7">
    <source>
        <dbReference type="EMBL" id="CFX03335.1"/>
    </source>
</evidence>
<keyword evidence="8" id="KW-1185">Reference proteome</keyword>
<dbReference type="PANTHER" id="PTHR42749">
    <property type="entry name" value="CELL SHAPE-DETERMINING PROTEIN MREB"/>
    <property type="match status" value="1"/>
</dbReference>
<dbReference type="SUPFAM" id="SSF53067">
    <property type="entry name" value="Actin-like ATPase domain"/>
    <property type="match status" value="2"/>
</dbReference>
<dbReference type="GO" id="GO:0000902">
    <property type="term" value="P:cell morphogenesis"/>
    <property type="evidence" value="ECO:0007669"/>
    <property type="project" value="InterPro"/>
</dbReference>
<dbReference type="CDD" id="cd10225">
    <property type="entry name" value="ASKHA_NBD_MreB-like"/>
    <property type="match status" value="1"/>
</dbReference>
<organism evidence="7 8">
    <name type="scientific">Syntrophomonas zehnderi OL-4</name>
    <dbReference type="NCBI Taxonomy" id="690567"/>
    <lineage>
        <taxon>Bacteria</taxon>
        <taxon>Bacillati</taxon>
        <taxon>Bacillota</taxon>
        <taxon>Clostridia</taxon>
        <taxon>Eubacteriales</taxon>
        <taxon>Syntrophomonadaceae</taxon>
        <taxon>Syntrophomonas</taxon>
    </lineage>
</organism>
<evidence type="ECO:0000256" key="6">
    <source>
        <dbReference type="HAMAP-Rule" id="MF_02207"/>
    </source>
</evidence>
<evidence type="ECO:0000256" key="3">
    <source>
        <dbReference type="ARBA" id="ARBA00022840"/>
    </source>
</evidence>
<keyword evidence="3 6" id="KW-0067">ATP-binding</keyword>
<keyword evidence="4 6" id="KW-0133">Cell shape</keyword>
<dbReference type="STRING" id="690567.270"/>
<dbReference type="InterPro" id="IPR056546">
    <property type="entry name" value="MreB_MamK-like"/>
</dbReference>
<protein>
    <recommendedName>
        <fullName evidence="6">Cell shape-determining protein MreB</fullName>
    </recommendedName>
</protein>
<proteinExistence type="inferred from homology"/>
<sequence>MCFVEDIGIDLGTASVLVFKKGAGIVLHEPSVVATDKNTNKIIAVGEEAREMLGRTPGYITAVRPLREGVIADYDTTEKMLSYFVKRVLGNKLFLKPRVIVCIPTGATDVEERAVRQATLASGAKQAYIIEEPLAAALGAGINIASAAGNMVVDIGGGTSDIAVLSLGGIVCNTSLRVGGDKFDESLIRYIRKEHNLMIGERTAEEIKMRVGTAWVTPENKDINMEVRGRDLVSGLPKTIKISSEESWQALEETVYAVIDAVKKVLEITPPELAADIVNNGIVMTGGGSLLDGFDKLLSKETNLPVIIAEDAVSCVAMGTGKALIEIDTLSKSGRGPKRLV</sequence>
<dbReference type="HAMAP" id="MF_02207">
    <property type="entry name" value="MreB"/>
    <property type="match status" value="1"/>
</dbReference>
<dbReference type="InterPro" id="IPR004753">
    <property type="entry name" value="MreB"/>
</dbReference>
<keyword evidence="1 6" id="KW-0963">Cytoplasm</keyword>
<dbReference type="GO" id="GO:0005524">
    <property type="term" value="F:ATP binding"/>
    <property type="evidence" value="ECO:0007669"/>
    <property type="project" value="UniProtKB-KW"/>
</dbReference>
<dbReference type="AlphaFoldDB" id="A0A0E3W2J2"/>
<reference evidence="7 8" key="1">
    <citation type="submission" date="2015-03" db="EMBL/GenBank/DDBJ databases">
        <authorList>
            <person name="Murphy D."/>
        </authorList>
    </citation>
    <scope>NUCLEOTIDE SEQUENCE [LARGE SCALE GENOMIC DNA]</scope>
    <source>
        <strain evidence="7 8">OL-4</strain>
    </source>
</reference>
<keyword evidence="2 6" id="KW-0547">Nucleotide-binding</keyword>
<evidence type="ECO:0000256" key="1">
    <source>
        <dbReference type="ARBA" id="ARBA00022490"/>
    </source>
</evidence>
<comment type="subunit">
    <text evidence="6">Forms polymers.</text>
</comment>
<comment type="function">
    <text evidence="6">Forms membrane-associated dynamic filaments that are essential for cell shape determination. Acts by regulating cell wall synthesis and cell elongation, and thus cell shape. A feedback loop between cell geometry and MreB localization may maintain elongated cell shape by targeting cell wall growth to regions of negative cell wall curvature.</text>
</comment>
<dbReference type="GO" id="GO:0005737">
    <property type="term" value="C:cytoplasm"/>
    <property type="evidence" value="ECO:0007669"/>
    <property type="project" value="UniProtKB-SubCell"/>
</dbReference>
<accession>A0A0E3W2J2</accession>